<reference evidence="2" key="1">
    <citation type="journal article" date="2023" name="Nat. Plants">
        <title>Single-cell RNA sequencing provides a high-resolution roadmap for understanding the multicellular compartmentation of specialized metabolism.</title>
        <authorList>
            <person name="Sun S."/>
            <person name="Shen X."/>
            <person name="Li Y."/>
            <person name="Li Y."/>
            <person name="Wang S."/>
            <person name="Li R."/>
            <person name="Zhang H."/>
            <person name="Shen G."/>
            <person name="Guo B."/>
            <person name="Wei J."/>
            <person name="Xu J."/>
            <person name="St-Pierre B."/>
            <person name="Chen S."/>
            <person name="Sun C."/>
        </authorList>
    </citation>
    <scope>NUCLEOTIDE SEQUENCE [LARGE SCALE GENOMIC DNA]</scope>
</reference>
<keyword evidence="2" id="KW-1185">Reference proteome</keyword>
<comment type="caution">
    <text evidence="1">The sequence shown here is derived from an EMBL/GenBank/DDBJ whole genome shotgun (WGS) entry which is preliminary data.</text>
</comment>
<name>A0ACC0BST2_CATRO</name>
<evidence type="ECO:0000313" key="2">
    <source>
        <dbReference type="Proteomes" id="UP001060085"/>
    </source>
</evidence>
<protein>
    <submittedName>
        <fullName evidence="1">Uncharacterized protein</fullName>
    </submittedName>
</protein>
<dbReference type="Proteomes" id="UP001060085">
    <property type="component" value="Linkage Group LG02"/>
</dbReference>
<sequence>MEESKEVSLGGFIASKLKEDNFFGPCWRYFCDISILSMPHEEEKNRNHNEGPGDPLIQEVDGTLRSLQQQMGNIERNVGVLSARIDRQESMIGQRRGFHNYENLTPRLIMIYEDSSPHANFGLHQCSKHLLGGKIEFANHQTP</sequence>
<dbReference type="EMBL" id="CM044702">
    <property type="protein sequence ID" value="KAI5675736.1"/>
    <property type="molecule type" value="Genomic_DNA"/>
</dbReference>
<accession>A0ACC0BST2</accession>
<evidence type="ECO:0000313" key="1">
    <source>
        <dbReference type="EMBL" id="KAI5675736.1"/>
    </source>
</evidence>
<gene>
    <name evidence="1" type="ORF">M9H77_06686</name>
</gene>
<organism evidence="1 2">
    <name type="scientific">Catharanthus roseus</name>
    <name type="common">Madagascar periwinkle</name>
    <name type="synonym">Vinca rosea</name>
    <dbReference type="NCBI Taxonomy" id="4058"/>
    <lineage>
        <taxon>Eukaryota</taxon>
        <taxon>Viridiplantae</taxon>
        <taxon>Streptophyta</taxon>
        <taxon>Embryophyta</taxon>
        <taxon>Tracheophyta</taxon>
        <taxon>Spermatophyta</taxon>
        <taxon>Magnoliopsida</taxon>
        <taxon>eudicotyledons</taxon>
        <taxon>Gunneridae</taxon>
        <taxon>Pentapetalae</taxon>
        <taxon>asterids</taxon>
        <taxon>lamiids</taxon>
        <taxon>Gentianales</taxon>
        <taxon>Apocynaceae</taxon>
        <taxon>Rauvolfioideae</taxon>
        <taxon>Vinceae</taxon>
        <taxon>Catharanthinae</taxon>
        <taxon>Catharanthus</taxon>
    </lineage>
</organism>
<proteinExistence type="predicted"/>